<comment type="caution">
    <text evidence="4">The sequence shown here is derived from an EMBL/GenBank/DDBJ whole genome shotgun (WGS) entry which is preliminary data.</text>
</comment>
<feature type="compositionally biased region" description="Gly residues" evidence="1">
    <location>
        <begin position="203"/>
        <end position="230"/>
    </location>
</feature>
<feature type="domain" description="DUF2202" evidence="3">
    <location>
        <begin position="52"/>
        <end position="191"/>
    </location>
</feature>
<sequence>MKTTWRTRTAVIAGATLVLAGGASVAIAGATTVTGTVPTVATASSVDTATATGLAFTREEERMARDLYQAFSDQYDGAMPFRMIVNSEQRHYDAVGTLLTRYGIADPSAGKSAGSYADPTIQKLYDGWLAEGKKSLAAAYGVGVALEKRDIADLDTAIAATTATDAKALYTQLQNASKHHLAAFEAAVDGRTMEPGTGMGMGAGTGMGRGYGNGPGAGQGRMGPGNGTGPVGDCPMADSTDS</sequence>
<keyword evidence="2" id="KW-0732">Signal</keyword>
<dbReference type="OrthoDB" id="9801086at2"/>
<name>A0A543HUP0_9MICO</name>
<dbReference type="AlphaFoldDB" id="A0A543HUP0"/>
<evidence type="ECO:0000256" key="2">
    <source>
        <dbReference type="SAM" id="SignalP"/>
    </source>
</evidence>
<dbReference type="Pfam" id="PF09968">
    <property type="entry name" value="DUF2202"/>
    <property type="match status" value="1"/>
</dbReference>
<evidence type="ECO:0000259" key="3">
    <source>
        <dbReference type="Pfam" id="PF09968"/>
    </source>
</evidence>
<dbReference type="RefSeq" id="WP_141844032.1">
    <property type="nucleotide sequence ID" value="NZ_VFPM01000002.1"/>
</dbReference>
<protein>
    <recommendedName>
        <fullName evidence="3">DUF2202 domain-containing protein</fullName>
    </recommendedName>
</protein>
<feature type="signal peptide" evidence="2">
    <location>
        <begin position="1"/>
        <end position="28"/>
    </location>
</feature>
<feature type="chain" id="PRO_5039079521" description="DUF2202 domain-containing protein" evidence="2">
    <location>
        <begin position="29"/>
        <end position="242"/>
    </location>
</feature>
<dbReference type="InterPro" id="IPR012347">
    <property type="entry name" value="Ferritin-like"/>
</dbReference>
<evidence type="ECO:0000313" key="5">
    <source>
        <dbReference type="Proteomes" id="UP000316747"/>
    </source>
</evidence>
<dbReference type="SUPFAM" id="SSF47240">
    <property type="entry name" value="Ferritin-like"/>
    <property type="match status" value="1"/>
</dbReference>
<accession>A0A543HUP0</accession>
<dbReference type="CDD" id="cd01048">
    <property type="entry name" value="Ferritin_like_AB2"/>
    <property type="match status" value="1"/>
</dbReference>
<dbReference type="InterPro" id="IPR009078">
    <property type="entry name" value="Ferritin-like_SF"/>
</dbReference>
<dbReference type="InterPro" id="IPR019243">
    <property type="entry name" value="DUF2202"/>
</dbReference>
<dbReference type="Gene3D" id="1.20.1260.10">
    <property type="match status" value="1"/>
</dbReference>
<evidence type="ECO:0000313" key="4">
    <source>
        <dbReference type="EMBL" id="TQM62002.1"/>
    </source>
</evidence>
<feature type="region of interest" description="Disordered" evidence="1">
    <location>
        <begin position="203"/>
        <end position="242"/>
    </location>
</feature>
<gene>
    <name evidence="4" type="ORF">FBY41_2024</name>
</gene>
<evidence type="ECO:0000256" key="1">
    <source>
        <dbReference type="SAM" id="MobiDB-lite"/>
    </source>
</evidence>
<organism evidence="4 5">
    <name type="scientific">Humibacillus xanthopallidus</name>
    <dbReference type="NCBI Taxonomy" id="412689"/>
    <lineage>
        <taxon>Bacteria</taxon>
        <taxon>Bacillati</taxon>
        <taxon>Actinomycetota</taxon>
        <taxon>Actinomycetes</taxon>
        <taxon>Micrococcales</taxon>
        <taxon>Intrasporangiaceae</taxon>
        <taxon>Humibacillus</taxon>
    </lineage>
</organism>
<dbReference type="EMBL" id="VFPM01000002">
    <property type="protein sequence ID" value="TQM62002.1"/>
    <property type="molecule type" value="Genomic_DNA"/>
</dbReference>
<reference evidence="4 5" key="1">
    <citation type="submission" date="2019-06" db="EMBL/GenBank/DDBJ databases">
        <title>Genome sequencing of plant associated microbes to promote plant fitness in Sorghum bicolor and Oryza sativa.</title>
        <authorList>
            <person name="Coleman-Derr D."/>
        </authorList>
    </citation>
    <scope>NUCLEOTIDE SEQUENCE [LARGE SCALE GENOMIC DNA]</scope>
    <source>
        <strain evidence="4 5">KV-663</strain>
    </source>
</reference>
<dbReference type="Proteomes" id="UP000316747">
    <property type="component" value="Unassembled WGS sequence"/>
</dbReference>
<keyword evidence="5" id="KW-1185">Reference proteome</keyword>
<proteinExistence type="predicted"/>